<evidence type="ECO:0000313" key="2">
    <source>
        <dbReference type="EMBL" id="PRO70723.1"/>
    </source>
</evidence>
<feature type="transmembrane region" description="Helical" evidence="1">
    <location>
        <begin position="288"/>
        <end position="304"/>
    </location>
</feature>
<dbReference type="PANTHER" id="PTHR38684">
    <property type="entry name" value="PROTEIN AMPE"/>
    <property type="match status" value="1"/>
</dbReference>
<dbReference type="RefSeq" id="WP_105929618.1">
    <property type="nucleotide sequence ID" value="NZ_PVNO01000002.1"/>
</dbReference>
<organism evidence="2 3">
    <name type="scientific">Alteromonas gracilis</name>
    <dbReference type="NCBI Taxonomy" id="1479524"/>
    <lineage>
        <taxon>Bacteria</taxon>
        <taxon>Pseudomonadati</taxon>
        <taxon>Pseudomonadota</taxon>
        <taxon>Gammaproteobacteria</taxon>
        <taxon>Alteromonadales</taxon>
        <taxon>Alteromonadaceae</taxon>
        <taxon>Alteromonas/Salinimonas group</taxon>
        <taxon>Alteromonas</taxon>
    </lineage>
</organism>
<accession>A0ABX5CTL8</accession>
<keyword evidence="3" id="KW-1185">Reference proteome</keyword>
<dbReference type="InterPro" id="IPR031347">
    <property type="entry name" value="AmpE"/>
</dbReference>
<keyword evidence="1" id="KW-0812">Transmembrane</keyword>
<evidence type="ECO:0000313" key="3">
    <source>
        <dbReference type="Proteomes" id="UP000239539"/>
    </source>
</evidence>
<dbReference type="NCBIfam" id="NF008219">
    <property type="entry name" value="PRK10987.1"/>
    <property type="match status" value="1"/>
</dbReference>
<comment type="caution">
    <text evidence="2">The sequence shown here is derived from an EMBL/GenBank/DDBJ whole genome shotgun (WGS) entry which is preliminary data.</text>
</comment>
<feature type="transmembrane region" description="Helical" evidence="1">
    <location>
        <begin position="64"/>
        <end position="84"/>
    </location>
</feature>
<protein>
    <submittedName>
        <fullName evidence="2">Regulatory signaling modulator protein AmpE</fullName>
    </submittedName>
</protein>
<evidence type="ECO:0000256" key="1">
    <source>
        <dbReference type="SAM" id="Phobius"/>
    </source>
</evidence>
<feature type="transmembrane region" description="Helical" evidence="1">
    <location>
        <begin position="162"/>
        <end position="183"/>
    </location>
</feature>
<name>A0ABX5CTL8_9ALTE</name>
<reference evidence="3" key="1">
    <citation type="journal article" date="2020" name="Int. J. Syst. Evol. Microbiol.">
        <title>Alteromonas alba sp. nov., a marine bacterium isolated from the seawater of the West Pacific Ocean.</title>
        <authorList>
            <person name="Sun C."/>
            <person name="Wu Y.-H."/>
            <person name="Xamxidin M."/>
            <person name="Cheng H."/>
            <person name="Xu X.-W."/>
        </authorList>
    </citation>
    <scope>NUCLEOTIDE SEQUENCE [LARGE SCALE GENOMIC DNA]</scope>
    <source>
        <strain evidence="3">9a2</strain>
    </source>
</reference>
<sequence length="305" mass="33856">MMLMSLLLVLSLERLITKTPNWHIEKYAAQYRDFLHDKGLLKLKNSEEESERETNEERPSAPSAALYFSLLLPAVLLGAIEYWLLGAFLTFIEQSIVLFICIGCPVLRAVYKNFLNAADRGDLQACSMYTDQLGHCGSQTDSDGTAGAEGKSFGQHLTWLNYQHYAAVMLWFIAFGAPGALFYSLSRSTTEALCDANHPLKVAAGRLMFALDYIPVRITAFGMLMMGHFSRALPEWLKYALQFDVSAYDVLTKISSKAEVLTPDEQQLQAENAAVEPKVLVKLAKRNVIFLLAITSALTLVGSLA</sequence>
<keyword evidence="1" id="KW-1133">Transmembrane helix</keyword>
<dbReference type="Proteomes" id="UP000239539">
    <property type="component" value="Unassembled WGS sequence"/>
</dbReference>
<keyword evidence="1" id="KW-0472">Membrane</keyword>
<dbReference type="Pfam" id="PF17113">
    <property type="entry name" value="AmpE"/>
    <property type="match status" value="1"/>
</dbReference>
<gene>
    <name evidence="2" type="ORF">C6Y39_01830</name>
</gene>
<feature type="transmembrane region" description="Helical" evidence="1">
    <location>
        <begin position="91"/>
        <end position="111"/>
    </location>
</feature>
<dbReference type="EMBL" id="PVNO01000002">
    <property type="protein sequence ID" value="PRO70723.1"/>
    <property type="molecule type" value="Genomic_DNA"/>
</dbReference>
<proteinExistence type="predicted"/>
<dbReference type="InterPro" id="IPR052966">
    <property type="entry name" value="Beta-lactamase_Reg"/>
</dbReference>
<dbReference type="PANTHER" id="PTHR38684:SF1">
    <property type="entry name" value="PROTEIN AMPE"/>
    <property type="match status" value="1"/>
</dbReference>